<sequence>MATEPAPRFWPAWLLRAVTSPPQQMHPLPPKLRRRRLRAATAVSGTMTATSDTAAEPRRQSYAASAATTITAEDDADADADTESTTAFWRDYDRRISVGGANSAGRELVDAMVDEVAAGEGWRVDAGRGTFNDALSGSRNSMHPVVMAFVRARVEQAHVVLAPEHLWLAVLQGAGAMLRHVETSRDPARPGPRAGESLASCAWRALRASSSVPASCRASSGHEVRLFMADALARHALYGNRGAAPVAMAAAAAGSRGRTRCARGTRTNPAWVDAVARGPGARGLRLAGTQHAWAALCAATRQLKELYSAHAPAFAWWLHRVHLLARDLADHFAAPDDPARRAWLDAALADGHSGAPRGARLDGWLAALFPLDARGRLVHEQHRWALDWDCVPDGLDLLRLDLPRDDLPAVNLFSGFVGVQQLSHHHGLPAGHSRTRTRTRTLIDSDVADATEPAQPPPPPLPDAPRAMAPLIGWAMDR</sequence>
<organism evidence="2 3">
    <name type="scientific">Coemansia thaxteri</name>
    <dbReference type="NCBI Taxonomy" id="2663907"/>
    <lineage>
        <taxon>Eukaryota</taxon>
        <taxon>Fungi</taxon>
        <taxon>Fungi incertae sedis</taxon>
        <taxon>Zoopagomycota</taxon>
        <taxon>Kickxellomycotina</taxon>
        <taxon>Kickxellomycetes</taxon>
        <taxon>Kickxellales</taxon>
        <taxon>Kickxellaceae</taxon>
        <taxon>Coemansia</taxon>
    </lineage>
</organism>
<keyword evidence="3" id="KW-1185">Reference proteome</keyword>
<reference evidence="2" key="1">
    <citation type="submission" date="2022-07" db="EMBL/GenBank/DDBJ databases">
        <title>Phylogenomic reconstructions and comparative analyses of Kickxellomycotina fungi.</title>
        <authorList>
            <person name="Reynolds N.K."/>
            <person name="Stajich J.E."/>
            <person name="Barry K."/>
            <person name="Grigoriev I.V."/>
            <person name="Crous P."/>
            <person name="Smith M.E."/>
        </authorList>
    </citation>
    <scope>NUCLEOTIDE SEQUENCE</scope>
    <source>
        <strain evidence="2">IMI 214461</strain>
    </source>
</reference>
<feature type="compositionally biased region" description="Pro residues" evidence="1">
    <location>
        <begin position="454"/>
        <end position="463"/>
    </location>
</feature>
<dbReference type="AlphaFoldDB" id="A0A9W8EFU8"/>
<feature type="region of interest" description="Disordered" evidence="1">
    <location>
        <begin position="39"/>
        <end position="81"/>
    </location>
</feature>
<accession>A0A9W8EFU8</accession>
<dbReference type="InterPro" id="IPR025533">
    <property type="entry name" value="DUF4419"/>
</dbReference>
<protein>
    <submittedName>
        <fullName evidence="2">Uncharacterized protein</fullName>
    </submittedName>
</protein>
<evidence type="ECO:0000313" key="3">
    <source>
        <dbReference type="Proteomes" id="UP001150907"/>
    </source>
</evidence>
<dbReference type="Proteomes" id="UP001150907">
    <property type="component" value="Unassembled WGS sequence"/>
</dbReference>
<feature type="compositionally biased region" description="Acidic residues" evidence="1">
    <location>
        <begin position="72"/>
        <end position="81"/>
    </location>
</feature>
<dbReference type="EMBL" id="JANBQF010000126">
    <property type="protein sequence ID" value="KAJ2004954.1"/>
    <property type="molecule type" value="Genomic_DNA"/>
</dbReference>
<gene>
    <name evidence="2" type="ORF">H4R26_002226</name>
</gene>
<name>A0A9W8EFU8_9FUNG</name>
<feature type="region of interest" description="Disordered" evidence="1">
    <location>
        <begin position="449"/>
        <end position="469"/>
    </location>
</feature>
<evidence type="ECO:0000256" key="1">
    <source>
        <dbReference type="SAM" id="MobiDB-lite"/>
    </source>
</evidence>
<evidence type="ECO:0000313" key="2">
    <source>
        <dbReference type="EMBL" id="KAJ2004954.1"/>
    </source>
</evidence>
<dbReference type="Pfam" id="PF14388">
    <property type="entry name" value="DUF4419"/>
    <property type="match status" value="1"/>
</dbReference>
<dbReference type="OrthoDB" id="5553581at2759"/>
<proteinExistence type="predicted"/>
<feature type="compositionally biased region" description="Polar residues" evidence="1">
    <location>
        <begin position="43"/>
        <end position="53"/>
    </location>
</feature>
<comment type="caution">
    <text evidence="2">The sequence shown here is derived from an EMBL/GenBank/DDBJ whole genome shotgun (WGS) entry which is preliminary data.</text>
</comment>